<dbReference type="SUPFAM" id="SSF55120">
    <property type="entry name" value="Pseudouridine synthase"/>
    <property type="match status" value="1"/>
</dbReference>
<dbReference type="PROSITE" id="PS01149">
    <property type="entry name" value="PSI_RSU"/>
    <property type="match status" value="1"/>
</dbReference>
<dbReference type="Gene3D" id="3.30.70.580">
    <property type="entry name" value="Pseudouridine synthase I, catalytic domain, N-terminal subdomain"/>
    <property type="match status" value="1"/>
</dbReference>
<feature type="compositionally biased region" description="Basic and acidic residues" evidence="7">
    <location>
        <begin position="14"/>
        <end position="31"/>
    </location>
</feature>
<dbReference type="InterPro" id="IPR020094">
    <property type="entry name" value="TruA/RsuA/RluB/E/F_N"/>
</dbReference>
<dbReference type="Gene3D" id="3.10.290.10">
    <property type="entry name" value="RNA-binding S4 domain"/>
    <property type="match status" value="1"/>
</dbReference>
<dbReference type="PROSITE" id="PS50889">
    <property type="entry name" value="S4"/>
    <property type="match status" value="1"/>
</dbReference>
<name>A0A6I3KK73_9HYPH</name>
<dbReference type="GO" id="GO:0000455">
    <property type="term" value="P:enzyme-directed rRNA pseudouridine synthesis"/>
    <property type="evidence" value="ECO:0007669"/>
    <property type="project" value="UniProtKB-ARBA"/>
</dbReference>
<keyword evidence="4 6" id="KW-0413">Isomerase</keyword>
<feature type="compositionally biased region" description="Low complexity" evidence="7">
    <location>
        <begin position="34"/>
        <end position="43"/>
    </location>
</feature>
<comment type="similarity">
    <text evidence="2 6">Belongs to the pseudouridine synthase RsuA family.</text>
</comment>
<dbReference type="FunFam" id="3.10.290.10:FF:000003">
    <property type="entry name" value="Pseudouridine synthase"/>
    <property type="match status" value="1"/>
</dbReference>
<reference evidence="9 10" key="1">
    <citation type="submission" date="2019-11" db="EMBL/GenBank/DDBJ databases">
        <title>Identification of a novel strain.</title>
        <authorList>
            <person name="Xu Q."/>
            <person name="Wang G."/>
        </authorList>
    </citation>
    <scope>NUCLEOTIDE SEQUENCE [LARGE SCALE GENOMIC DNA]</scope>
    <source>
        <strain evidence="10">xq</strain>
    </source>
</reference>
<dbReference type="PANTHER" id="PTHR47683:SF3">
    <property type="entry name" value="RIBOSOMAL LARGE SUBUNIT PSEUDOURIDINE SYNTHASE B"/>
    <property type="match status" value="1"/>
</dbReference>
<evidence type="ECO:0000256" key="3">
    <source>
        <dbReference type="ARBA" id="ARBA00022884"/>
    </source>
</evidence>
<dbReference type="InterPro" id="IPR036986">
    <property type="entry name" value="S4_RNA-bd_sf"/>
</dbReference>
<comment type="catalytic activity">
    <reaction evidence="1">
        <text>a uridine in RNA = a pseudouridine in RNA</text>
        <dbReference type="Rhea" id="RHEA:48348"/>
        <dbReference type="Rhea" id="RHEA-COMP:12068"/>
        <dbReference type="Rhea" id="RHEA-COMP:12069"/>
        <dbReference type="ChEBI" id="CHEBI:65314"/>
        <dbReference type="ChEBI" id="CHEBI:65315"/>
    </reaction>
</comment>
<dbReference type="GO" id="GO:0003723">
    <property type="term" value="F:RNA binding"/>
    <property type="evidence" value="ECO:0007669"/>
    <property type="project" value="UniProtKB-KW"/>
</dbReference>
<dbReference type="PANTHER" id="PTHR47683">
    <property type="entry name" value="PSEUDOURIDINE SYNTHASE FAMILY PROTEIN-RELATED"/>
    <property type="match status" value="1"/>
</dbReference>
<dbReference type="InterPro" id="IPR000748">
    <property type="entry name" value="PsdUridine_synth_RsuA/RluB/E/F"/>
</dbReference>
<dbReference type="SMART" id="SM00363">
    <property type="entry name" value="S4"/>
    <property type="match status" value="1"/>
</dbReference>
<dbReference type="Gene3D" id="3.30.70.1560">
    <property type="entry name" value="Alpha-L RNA-binding motif"/>
    <property type="match status" value="1"/>
</dbReference>
<dbReference type="InterPro" id="IPR020103">
    <property type="entry name" value="PsdUridine_synth_cat_dom_sf"/>
</dbReference>
<keyword evidence="3 5" id="KW-0694">RNA-binding</keyword>
<gene>
    <name evidence="9" type="ORF">GIW81_14335</name>
</gene>
<evidence type="ECO:0000313" key="9">
    <source>
        <dbReference type="EMBL" id="MTD95514.1"/>
    </source>
</evidence>
<feature type="compositionally biased region" description="Basic residues" evidence="7">
    <location>
        <begin position="44"/>
        <end position="54"/>
    </location>
</feature>
<dbReference type="Pfam" id="PF01479">
    <property type="entry name" value="S4"/>
    <property type="match status" value="1"/>
</dbReference>
<feature type="region of interest" description="Disordered" evidence="7">
    <location>
        <begin position="1"/>
        <end position="124"/>
    </location>
</feature>
<dbReference type="EMBL" id="WMBQ01000002">
    <property type="protein sequence ID" value="MTD95514.1"/>
    <property type="molecule type" value="Genomic_DNA"/>
</dbReference>
<protein>
    <recommendedName>
        <fullName evidence="6">Pseudouridine synthase</fullName>
        <ecNumber evidence="6">5.4.99.-</ecNumber>
    </recommendedName>
</protein>
<dbReference type="NCBIfam" id="TIGR00093">
    <property type="entry name" value="pseudouridine synthase"/>
    <property type="match status" value="1"/>
</dbReference>
<dbReference type="InterPro" id="IPR006145">
    <property type="entry name" value="PsdUridine_synth_RsuA/RluA"/>
</dbReference>
<dbReference type="AlphaFoldDB" id="A0A6I3KK73"/>
<dbReference type="InterPro" id="IPR042092">
    <property type="entry name" value="PsdUridine_s_RsuA/RluB/E/F_cat"/>
</dbReference>
<dbReference type="InterPro" id="IPR018496">
    <property type="entry name" value="PsdUridine_synth_RsuA/RluB_CS"/>
</dbReference>
<evidence type="ECO:0000256" key="5">
    <source>
        <dbReference type="PROSITE-ProRule" id="PRU00182"/>
    </source>
</evidence>
<dbReference type="InterPro" id="IPR002942">
    <property type="entry name" value="S4_RNA-bd"/>
</dbReference>
<evidence type="ECO:0000256" key="4">
    <source>
        <dbReference type="ARBA" id="ARBA00023235"/>
    </source>
</evidence>
<keyword evidence="10" id="KW-1185">Reference proteome</keyword>
<evidence type="ECO:0000259" key="8">
    <source>
        <dbReference type="SMART" id="SM00363"/>
    </source>
</evidence>
<feature type="domain" description="RNA-binding S4" evidence="8">
    <location>
        <begin position="126"/>
        <end position="187"/>
    </location>
</feature>
<feature type="compositionally biased region" description="Basic and acidic residues" evidence="7">
    <location>
        <begin position="65"/>
        <end position="74"/>
    </location>
</feature>
<dbReference type="SUPFAM" id="SSF55174">
    <property type="entry name" value="Alpha-L RNA-binding motif"/>
    <property type="match status" value="1"/>
</dbReference>
<evidence type="ECO:0000256" key="6">
    <source>
        <dbReference type="RuleBase" id="RU003887"/>
    </source>
</evidence>
<dbReference type="GO" id="GO:0120159">
    <property type="term" value="F:rRNA pseudouridine synthase activity"/>
    <property type="evidence" value="ECO:0007669"/>
    <property type="project" value="UniProtKB-ARBA"/>
</dbReference>
<comment type="caution">
    <text evidence="9">The sequence shown here is derived from an EMBL/GenBank/DDBJ whole genome shotgun (WGS) entry which is preliminary data.</text>
</comment>
<evidence type="ECO:0000256" key="2">
    <source>
        <dbReference type="ARBA" id="ARBA00008348"/>
    </source>
</evidence>
<evidence type="ECO:0000256" key="1">
    <source>
        <dbReference type="ARBA" id="ARBA00000073"/>
    </source>
</evidence>
<evidence type="ECO:0000313" key="10">
    <source>
        <dbReference type="Proteomes" id="UP000440694"/>
    </source>
</evidence>
<dbReference type="Pfam" id="PF00849">
    <property type="entry name" value="PseudoU_synth_2"/>
    <property type="match status" value="1"/>
</dbReference>
<dbReference type="CDD" id="cd00165">
    <property type="entry name" value="S4"/>
    <property type="match status" value="1"/>
</dbReference>
<dbReference type="EC" id="5.4.99.-" evidence="6"/>
<dbReference type="InterPro" id="IPR050343">
    <property type="entry name" value="RsuA_PseudoU_synthase"/>
</dbReference>
<organism evidence="9 10">
    <name type="scientific">Hyphomicrobium album</name>
    <dbReference type="NCBI Taxonomy" id="2665159"/>
    <lineage>
        <taxon>Bacteria</taxon>
        <taxon>Pseudomonadati</taxon>
        <taxon>Pseudomonadota</taxon>
        <taxon>Alphaproteobacteria</taxon>
        <taxon>Hyphomicrobiales</taxon>
        <taxon>Hyphomicrobiaceae</taxon>
        <taxon>Hyphomicrobium</taxon>
    </lineage>
</organism>
<dbReference type="Proteomes" id="UP000440694">
    <property type="component" value="Unassembled WGS sequence"/>
</dbReference>
<proteinExistence type="inferred from homology"/>
<accession>A0A6I3KK73</accession>
<evidence type="ECO:0000256" key="7">
    <source>
        <dbReference type="SAM" id="MobiDB-lite"/>
    </source>
</evidence>
<sequence length="389" mass="42296">MPPERPTKRLRPRRPGDRPGERPAGHRDGKHAGKPGAAAANKQGGKHHGKRPRPAGHGGGHAAGKPRDKDERGGGKPYAQPESKPSGAPRGQSHVKLGRKLVVRPGGSPGRRPAPEAPQAGPDEPLRIAKAMARAGLCSRREAERWIEQGRVNVNGKLLTTPAFEVSAKDKVLVDGKPLPTAEPPQLWRYYKPRGLVTTHADPQGRPTVFDNLPEGLPRVISVGRLDFNSEGLLLLTNHGALARHMELPATGWLRRYKVRAHGRVSQADLDKLKDGIEIEGVRYGPIEASVESVQGANTWLTMGLREGKNREVRRILAHLGVEVNRLIRTSYGPFQLLDMKPGSAEPVRRHVLADQMGARLAAELNLNEVADGMRAERKARNAKRGGSA</sequence>